<feature type="region of interest" description="Disordered" evidence="1">
    <location>
        <begin position="71"/>
        <end position="95"/>
    </location>
</feature>
<feature type="compositionally biased region" description="Polar residues" evidence="1">
    <location>
        <begin position="71"/>
        <end position="83"/>
    </location>
</feature>
<dbReference type="AlphaFoldDB" id="B3KPT9"/>
<name>B3KPT9_HUMAN</name>
<evidence type="ECO:0000256" key="1">
    <source>
        <dbReference type="SAM" id="MobiDB-lite"/>
    </source>
</evidence>
<protein>
    <submittedName>
        <fullName evidence="3">HCG1993022</fullName>
    </submittedName>
    <submittedName>
        <fullName evidence="2">cDNA FLJ32184 fis, clone PLACE6001923</fullName>
    </submittedName>
</protein>
<accession>B3KPT9</accession>
<reference evidence="3" key="1">
    <citation type="journal article" date="2001" name="Science">
        <title>The sequence of the human genome.</title>
        <authorList>
            <person name="Venter J.C."/>
            <person name="Adams M.D."/>
            <person name="Myers E.W."/>
            <person name="Li P.W."/>
            <person name="Mural R.J."/>
            <person name="Sutton G.G."/>
            <person name="Smith H.O."/>
            <person name="Yandell M."/>
            <person name="Evans C.A."/>
            <person name="Holt R.A."/>
            <person name="Gocayne J.D."/>
            <person name="Amanatides P."/>
            <person name="Ballew R.M."/>
            <person name="Huson D.H."/>
            <person name="Wortman J.R."/>
            <person name="Zhang Q."/>
            <person name="Kodira C.D."/>
            <person name="Zheng X.H."/>
            <person name="Chen L."/>
            <person name="Skupski M."/>
            <person name="Subramanian G."/>
            <person name="Thomas P.D."/>
            <person name="Zhang J."/>
            <person name="Gabor Miklos G.L."/>
            <person name="Nelson C."/>
            <person name="Broder S."/>
            <person name="Clark A.G."/>
            <person name="Nadeau J."/>
            <person name="McKusick V.A."/>
            <person name="Zinder N."/>
            <person name="Levine A.J."/>
            <person name="Roberts R.J."/>
            <person name="Simon M."/>
            <person name="Slayman C."/>
            <person name="Hunkapiller M."/>
            <person name="Bolanos R."/>
            <person name="Delcher A."/>
            <person name="Dew I."/>
            <person name="Fasulo D."/>
            <person name="Flanigan M."/>
            <person name="Florea L."/>
            <person name="Halpern A."/>
            <person name="Hannenhalli S."/>
            <person name="Kravitz S."/>
            <person name="Levy S."/>
            <person name="Mobarry C."/>
            <person name="Reinert K."/>
            <person name="Remington K."/>
            <person name="Abu-Threideh J."/>
            <person name="Beasley E."/>
            <person name="Biddick K."/>
            <person name="Bonazzi V."/>
            <person name="Brandon R."/>
            <person name="Cargill M."/>
            <person name="Chandramouliswaran I."/>
            <person name="Charlab R."/>
            <person name="Chaturvedi K."/>
            <person name="Deng Z."/>
            <person name="Di Francesco V."/>
            <person name="Dunn P."/>
            <person name="Eilbeck K."/>
            <person name="Evangelista C."/>
            <person name="Gabrielian A.E."/>
            <person name="Gan W."/>
            <person name="Ge W."/>
            <person name="Gong F."/>
            <person name="Gu Z."/>
            <person name="Guan P."/>
            <person name="Heiman T.J."/>
            <person name="Higgins M.E."/>
            <person name="Ji R.R."/>
            <person name="Ke Z."/>
            <person name="Ketchum K.A."/>
            <person name="Lai Z."/>
            <person name="Lei Y."/>
            <person name="Li Z."/>
            <person name="Li J."/>
            <person name="Liang Y."/>
            <person name="Lin X."/>
            <person name="Lu F."/>
            <person name="Merkulov G.V."/>
            <person name="Milshina N."/>
            <person name="Moore H.M."/>
            <person name="Naik A.K."/>
            <person name="Narayan V.A."/>
            <person name="Neelam B."/>
            <person name="Nusskern D."/>
            <person name="Rusch D.B."/>
            <person name="Salzberg S."/>
            <person name="Shao W."/>
            <person name="Shue B."/>
            <person name="Sun J."/>
            <person name="Wang Z."/>
            <person name="Wang A."/>
            <person name="Wang X."/>
            <person name="Wang J."/>
            <person name="Wei M."/>
            <person name="Wides R."/>
            <person name="Xiao C."/>
            <person name="Yan C."/>
            <person name="Yao A."/>
            <person name="Ye J."/>
            <person name="Zhan M."/>
            <person name="Zhang W."/>
            <person name="Zhang H."/>
            <person name="Zhao Q."/>
            <person name="Zheng L."/>
            <person name="Zhong F."/>
            <person name="Zhong W."/>
            <person name="Zhu S."/>
            <person name="Zhao S."/>
            <person name="Gilbert D."/>
            <person name="Baumhueter S."/>
            <person name="Spier G."/>
            <person name="Carter C."/>
            <person name="Cravchik A."/>
            <person name="Woodage T."/>
            <person name="Ali F."/>
            <person name="An H."/>
            <person name="Awe A."/>
            <person name="Baldwin D."/>
            <person name="Baden H."/>
            <person name="Barnstead M."/>
            <person name="Barrow I."/>
            <person name="Beeson K."/>
            <person name="Busam D."/>
            <person name="Carver A."/>
            <person name="Center A."/>
            <person name="Cheng M.L."/>
            <person name="Curry L."/>
            <person name="Danaher S."/>
            <person name="Davenport L."/>
            <person name="Desilets R."/>
            <person name="Dietz S."/>
            <person name="Dodson K."/>
            <person name="Doup L."/>
            <person name="Ferriera S."/>
            <person name="Garg N."/>
            <person name="Gluecksmann A."/>
            <person name="Hart B."/>
            <person name="Haynes J."/>
            <person name="Haynes C."/>
            <person name="Heiner C."/>
            <person name="Hladun S."/>
            <person name="Hostin D."/>
            <person name="Houck J."/>
            <person name="Howland T."/>
            <person name="Ibegwam C."/>
            <person name="Johnson J."/>
            <person name="Kalush F."/>
            <person name="Kline L."/>
            <person name="Koduru S."/>
            <person name="Love A."/>
            <person name="Mann F."/>
            <person name="May D."/>
            <person name="McCawley S."/>
            <person name="McIntosh T."/>
            <person name="McMullen I."/>
            <person name="Moy M."/>
            <person name="Moy L."/>
            <person name="Murphy B."/>
            <person name="Nelson K."/>
            <person name="Pfannkoch C."/>
            <person name="Pratts E."/>
            <person name="Puri V."/>
            <person name="Qureshi H."/>
            <person name="Reardon M."/>
            <person name="Rodriguez R."/>
            <person name="Rogers Y.H."/>
            <person name="Romblad D."/>
            <person name="Ruhfel B."/>
            <person name="Scott R."/>
            <person name="Sitter C."/>
            <person name="Smallwood M."/>
            <person name="Stewart E."/>
            <person name="Strong R."/>
            <person name="Suh E."/>
            <person name="Thomas R."/>
            <person name="Tint N.N."/>
            <person name="Tse S."/>
            <person name="Vech C."/>
            <person name="Wang G."/>
            <person name="Wetter J."/>
            <person name="Williams S."/>
            <person name="Williams M."/>
            <person name="Windsor S."/>
            <person name="Winn-Deen E."/>
            <person name="Wolfe K."/>
            <person name="Zaveri J."/>
            <person name="Zaveri K."/>
            <person name="Abril J.F."/>
            <person name="Guigo R."/>
            <person name="Campbell M.J."/>
            <person name="Sjolander K.V."/>
            <person name="Karlak B."/>
            <person name="Kejariwal A."/>
            <person name="Mi H."/>
            <person name="Lazareva B."/>
            <person name="Hatton T."/>
            <person name="Narechania A."/>
            <person name="Diemer K."/>
            <person name="Muruganujan A."/>
            <person name="Guo N."/>
            <person name="Sato S."/>
            <person name="Bafna V."/>
            <person name="Istrail S."/>
            <person name="Lippert R."/>
            <person name="Schwartz R."/>
            <person name="Walenz B."/>
            <person name="Yooseph S."/>
            <person name="Allen D."/>
            <person name="Basu A."/>
            <person name="Baxendale J."/>
            <person name="Blick L."/>
            <person name="Caminha M."/>
            <person name="Carnes-Stine J."/>
            <person name="Caulk P."/>
            <person name="Chiang Y.H."/>
            <person name="Coyne M."/>
            <person name="Dahlke C."/>
            <person name="Mays A."/>
            <person name="Dombroski M."/>
            <person name="Donnelly M."/>
            <person name="Ely D."/>
            <person name="Esparham S."/>
            <person name="Fosler C."/>
            <person name="Gire H."/>
            <person name="Glanowski S."/>
            <person name="Glasser K."/>
            <person name="Glodek A."/>
            <person name="Gorokhov M."/>
            <person name="Graham K."/>
            <person name="Gropman B."/>
            <person name="Harris M."/>
            <person name="Heil J."/>
            <person name="Henderson S."/>
            <person name="Hoover J."/>
            <person name="Jennings D."/>
            <person name="Jordan C."/>
            <person name="Jordan J."/>
            <person name="Kasha J."/>
            <person name="Kagan L."/>
            <person name="Kraft C."/>
            <person name="Levitsky A."/>
            <person name="Lewis M."/>
            <person name="Liu X."/>
            <person name="Lopez J."/>
            <person name="Ma D."/>
            <person name="Majoros W."/>
            <person name="McDaniel J."/>
            <person name="Murphy S."/>
            <person name="Newman M."/>
            <person name="Nguyen T."/>
            <person name="Nguyen N."/>
            <person name="Nodell M."/>
            <person name="Pan S."/>
            <person name="Peck J."/>
            <person name="Peterson M."/>
            <person name="Rowe W."/>
            <person name="Sanders R."/>
            <person name="Scott J."/>
            <person name="Simpson M."/>
            <person name="Smith T."/>
            <person name="Sprague A."/>
            <person name="Stockwell T."/>
            <person name="Turner R."/>
            <person name="Venter E."/>
            <person name="Wang M."/>
            <person name="Wen M."/>
            <person name="Wu D."/>
            <person name="Wu M."/>
            <person name="Xia A."/>
            <person name="Zandieh A."/>
            <person name="Zhu X."/>
        </authorList>
    </citation>
    <scope>NUCLEOTIDE SEQUENCE</scope>
</reference>
<organism evidence="2">
    <name type="scientific">Homo sapiens</name>
    <name type="common">Human</name>
    <dbReference type="NCBI Taxonomy" id="9606"/>
    <lineage>
        <taxon>Eukaryota</taxon>
        <taxon>Metazoa</taxon>
        <taxon>Chordata</taxon>
        <taxon>Craniata</taxon>
        <taxon>Vertebrata</taxon>
        <taxon>Euteleostomi</taxon>
        <taxon>Mammalia</taxon>
        <taxon>Eutheria</taxon>
        <taxon>Euarchontoglires</taxon>
        <taxon>Primates</taxon>
        <taxon>Haplorrhini</taxon>
        <taxon>Catarrhini</taxon>
        <taxon>Hominidae</taxon>
        <taxon>Homo</taxon>
    </lineage>
</organism>
<sequence length="116" mass="12112">MKLQLQFWGGLDPSSGGAGLPRPLGLERRVPGPSYQRSAGSGPAARVLLGSQGHGWVNGLTAGLLAQQTLSSPMAQSTSSLQGQLEGRGTTRPSLQLALPLQLRGGLNYRTHSQDP</sequence>
<proteinExistence type="evidence at transcript level"/>
<evidence type="ECO:0000313" key="2">
    <source>
        <dbReference type="EMBL" id="BAG51801.1"/>
    </source>
</evidence>
<reference evidence="3" key="3">
    <citation type="submission" date="2005-09" db="EMBL/GenBank/DDBJ databases">
        <authorList>
            <person name="Mural R.J."/>
            <person name="Istrail S."/>
            <person name="Sutton G."/>
            <person name="Florea L."/>
            <person name="Halpern A.L."/>
            <person name="Mobarry C.M."/>
            <person name="Lippert R."/>
            <person name="Walenz B."/>
            <person name="Shatkay H."/>
            <person name="Dew I."/>
            <person name="Miller J.R."/>
            <person name="Flanigan M.J."/>
            <person name="Edwards N.J."/>
            <person name="Bolanos R."/>
            <person name="Fasulo D."/>
            <person name="Halldorsson B.V."/>
            <person name="Hannenhalli S."/>
            <person name="Turner R."/>
            <person name="Yooseph S."/>
            <person name="Lu F."/>
            <person name="Nusskern D.R."/>
            <person name="Shue B.C."/>
            <person name="Zheng X.H."/>
            <person name="Zhong F."/>
            <person name="Delcher A.L."/>
            <person name="Huson D.H."/>
            <person name="Kravitz S.A."/>
            <person name="Mouchard L."/>
            <person name="Reinert K."/>
            <person name="Remington K.A."/>
            <person name="Clark A.G."/>
            <person name="Waterman M.S."/>
            <person name="Eichler E.E."/>
            <person name="Adams M.D."/>
            <person name="Hunkapiller M.W."/>
            <person name="Myers E.W."/>
            <person name="Venter J.C."/>
        </authorList>
    </citation>
    <scope>NUCLEOTIDE SEQUENCE</scope>
</reference>
<dbReference type="EMBL" id="CH471180">
    <property type="protein sequence ID" value="EAW89931.1"/>
    <property type="molecule type" value="Genomic_DNA"/>
</dbReference>
<reference evidence="2" key="2">
    <citation type="journal article" date="2004" name="Nat. Genet.">
        <title>Complete sequencing and characterization of 21,243 full-length human cDNAs.</title>
        <authorList>
            <person name="Ota T."/>
            <person name="Suzuki Y."/>
            <person name="Nishikawa T."/>
            <person name="Otsuki T."/>
            <person name="Sugiyama T."/>
            <person name="Irie R."/>
            <person name="Wakamatsu A."/>
            <person name="Hayashi K."/>
            <person name="Sato H."/>
            <person name="Nagai K."/>
            <person name="Kimura K."/>
            <person name="Makita H."/>
            <person name="Sekine M."/>
            <person name="Obayashi M."/>
            <person name="Nishi T."/>
            <person name="Shibahara T."/>
            <person name="Tanaka T."/>
            <person name="Ishii S."/>
            <person name="Yamamoto J."/>
            <person name="Saito K."/>
            <person name="Kawai Y."/>
            <person name="Isono Y."/>
            <person name="Nakamura Y."/>
            <person name="Nagahari K."/>
            <person name="Murakami K."/>
            <person name="Yasuda T."/>
            <person name="Iwayanagi T."/>
            <person name="Wagatsuma M."/>
            <person name="Shiratori A."/>
            <person name="Sudo H."/>
            <person name="Hosoiri T."/>
            <person name="Kaku Y."/>
            <person name="Kodaira H."/>
            <person name="Kondo H."/>
            <person name="Sugawara M."/>
            <person name="Takahashi M."/>
            <person name="Kanda K."/>
            <person name="Yokoi T."/>
            <person name="Furuya T."/>
            <person name="Kikkawa E."/>
            <person name="Omura Y."/>
            <person name="Abe K."/>
            <person name="Kamihara K."/>
            <person name="Katsuta N."/>
            <person name="Sato K."/>
            <person name="Tanikawa M."/>
            <person name="Yamazaki M."/>
            <person name="Ninomiya K."/>
            <person name="Ishibashi T."/>
            <person name="Yamashita H."/>
            <person name="Murakawa K."/>
            <person name="Fujimori K."/>
            <person name="Tanai H."/>
            <person name="Kimata M."/>
            <person name="Watanabe M."/>
            <person name="Hiraoka S."/>
            <person name="Chiba Y."/>
            <person name="Ishida S."/>
            <person name="Ono Y."/>
            <person name="Takiguchi S."/>
            <person name="Watanabe S."/>
            <person name="Yosida M."/>
            <person name="Hotuta T."/>
            <person name="Kusano J."/>
            <person name="Kanehori K."/>
            <person name="Takahashi-Fujii A."/>
            <person name="Hara H."/>
            <person name="Tanase T."/>
            <person name="Nomura Y."/>
            <person name="Togiya S."/>
            <person name="Komai F."/>
            <person name="Hara R."/>
            <person name="Takeuchi K."/>
            <person name="Arita M."/>
            <person name="Imose N."/>
            <person name="Musashino K."/>
            <person name="Yuuki H."/>
            <person name="Oshima A."/>
            <person name="Sasaki N."/>
            <person name="Aotsuka S."/>
            <person name="Yoshikawa Y."/>
            <person name="Matsunawa H."/>
            <person name="Ichihara T."/>
            <person name="Shiohata N."/>
            <person name="Sano S."/>
            <person name="Moriya S."/>
            <person name="Momiyama H."/>
            <person name="Satoh N."/>
            <person name="Takami S."/>
            <person name="Terashima Y."/>
            <person name="Suzuki O."/>
            <person name="Nakagawa S."/>
            <person name="Senoh A."/>
            <person name="Mizoguchi H."/>
            <person name="Goto Y."/>
            <person name="Shimizu F."/>
            <person name="Wakebe H."/>
            <person name="Hishigaki H."/>
            <person name="Watanabe T."/>
            <person name="Sugiyama A."/>
            <person name="Takemoto M."/>
            <person name="Kawakami B."/>
            <person name="Yamazaki M."/>
            <person name="Watanabe K."/>
            <person name="Kumagai A."/>
            <person name="Itakura S."/>
            <person name="Fukuzumi Y."/>
            <person name="Fujimori Y."/>
            <person name="Komiyama M."/>
            <person name="Tashiro H."/>
            <person name="Tanigami A."/>
            <person name="Fujiwara T."/>
            <person name="Ono T."/>
            <person name="Yamada K."/>
            <person name="Fujii Y."/>
            <person name="Ozaki K."/>
            <person name="Hirao M."/>
            <person name="Ohmori Y."/>
            <person name="Kawabata A."/>
            <person name="Hikiji T."/>
            <person name="Kobatake N."/>
            <person name="Inagaki H."/>
            <person name="Ikema Y."/>
            <person name="Okamoto S."/>
            <person name="Okitani R."/>
            <person name="Kawakami T."/>
            <person name="Noguchi S."/>
            <person name="Itoh T."/>
            <person name="Shigeta K."/>
            <person name="Senba T."/>
            <person name="Matsumura K."/>
            <person name="Nakajima Y."/>
            <person name="Mizuno T."/>
            <person name="Morinaga M."/>
            <person name="Sasaki M."/>
            <person name="Togashi T."/>
            <person name="Oyama M."/>
            <person name="Hata H."/>
            <person name="Watanabe M."/>
            <person name="Komatsu T."/>
            <person name="Mizushima-Sugano J."/>
            <person name="Satoh T."/>
            <person name="Shirai Y."/>
            <person name="Takahashi Y."/>
            <person name="Nakagawa K."/>
            <person name="Okumura K."/>
            <person name="Nagase T."/>
            <person name="Nomura N."/>
            <person name="Kikuchi H."/>
            <person name="Masuho Y."/>
            <person name="Yamashita R."/>
            <person name="Nakai K."/>
            <person name="Yada T."/>
            <person name="Nakamura Y."/>
            <person name="Ohara O."/>
            <person name="Isogai T."/>
            <person name="Sugano S."/>
        </authorList>
    </citation>
    <scope>NUCLEOTIDE SEQUENCE</scope>
    <source>
        <tissue evidence="2">Placenta</tissue>
    </source>
</reference>
<dbReference type="EMBL" id="AK056746">
    <property type="protein sequence ID" value="BAG51801.1"/>
    <property type="molecule type" value="mRNA"/>
</dbReference>
<evidence type="ECO:0000313" key="3">
    <source>
        <dbReference type="EMBL" id="EAW89931.1"/>
    </source>
</evidence>
<feature type="region of interest" description="Disordered" evidence="1">
    <location>
        <begin position="1"/>
        <end position="42"/>
    </location>
</feature>
<gene>
    <name evidence="3" type="ORF">hCG_1993022</name>
</gene>